<dbReference type="AlphaFoldDB" id="Q23M80"/>
<feature type="compositionally biased region" description="Low complexity" evidence="1">
    <location>
        <begin position="201"/>
        <end position="217"/>
    </location>
</feature>
<evidence type="ECO:0000313" key="3">
    <source>
        <dbReference type="Proteomes" id="UP000009168"/>
    </source>
</evidence>
<organism evidence="2 3">
    <name type="scientific">Tetrahymena thermophila (strain SB210)</name>
    <dbReference type="NCBI Taxonomy" id="312017"/>
    <lineage>
        <taxon>Eukaryota</taxon>
        <taxon>Sar</taxon>
        <taxon>Alveolata</taxon>
        <taxon>Ciliophora</taxon>
        <taxon>Intramacronucleata</taxon>
        <taxon>Oligohymenophorea</taxon>
        <taxon>Hymenostomatida</taxon>
        <taxon>Tetrahymenina</taxon>
        <taxon>Tetrahymenidae</taxon>
        <taxon>Tetrahymena</taxon>
    </lineage>
</organism>
<evidence type="ECO:0000313" key="2">
    <source>
        <dbReference type="EMBL" id="EAR97633.1"/>
    </source>
</evidence>
<protein>
    <submittedName>
        <fullName evidence="2">Uncharacterized protein</fullName>
    </submittedName>
</protein>
<feature type="region of interest" description="Disordered" evidence="1">
    <location>
        <begin position="266"/>
        <end position="300"/>
    </location>
</feature>
<dbReference type="InParanoid" id="Q23M80"/>
<reference evidence="3" key="1">
    <citation type="journal article" date="2006" name="PLoS Biol.">
        <title>Macronuclear genome sequence of the ciliate Tetrahymena thermophila, a model eukaryote.</title>
        <authorList>
            <person name="Eisen J.A."/>
            <person name="Coyne R.S."/>
            <person name="Wu M."/>
            <person name="Wu D."/>
            <person name="Thiagarajan M."/>
            <person name="Wortman J.R."/>
            <person name="Badger J.H."/>
            <person name="Ren Q."/>
            <person name="Amedeo P."/>
            <person name="Jones K.M."/>
            <person name="Tallon L.J."/>
            <person name="Delcher A.L."/>
            <person name="Salzberg S.L."/>
            <person name="Silva J.C."/>
            <person name="Haas B.J."/>
            <person name="Majoros W.H."/>
            <person name="Farzad M."/>
            <person name="Carlton J.M."/>
            <person name="Smith R.K. Jr."/>
            <person name="Garg J."/>
            <person name="Pearlman R.E."/>
            <person name="Karrer K.M."/>
            <person name="Sun L."/>
            <person name="Manning G."/>
            <person name="Elde N.C."/>
            <person name="Turkewitz A.P."/>
            <person name="Asai D.J."/>
            <person name="Wilkes D.E."/>
            <person name="Wang Y."/>
            <person name="Cai H."/>
            <person name="Collins K."/>
            <person name="Stewart B.A."/>
            <person name="Lee S.R."/>
            <person name="Wilamowska K."/>
            <person name="Weinberg Z."/>
            <person name="Ruzzo W.L."/>
            <person name="Wloga D."/>
            <person name="Gaertig J."/>
            <person name="Frankel J."/>
            <person name="Tsao C.-C."/>
            <person name="Gorovsky M.A."/>
            <person name="Keeling P.J."/>
            <person name="Waller R.F."/>
            <person name="Patron N.J."/>
            <person name="Cherry J.M."/>
            <person name="Stover N.A."/>
            <person name="Krieger C.J."/>
            <person name="del Toro C."/>
            <person name="Ryder H.F."/>
            <person name="Williamson S.C."/>
            <person name="Barbeau R.A."/>
            <person name="Hamilton E.P."/>
            <person name="Orias E."/>
        </authorList>
    </citation>
    <scope>NUCLEOTIDE SEQUENCE [LARGE SCALE GENOMIC DNA]</scope>
    <source>
        <strain evidence="3">SB210</strain>
    </source>
</reference>
<feature type="region of interest" description="Disordered" evidence="1">
    <location>
        <begin position="471"/>
        <end position="491"/>
    </location>
</feature>
<dbReference type="RefSeq" id="XP_001017878.1">
    <property type="nucleotide sequence ID" value="XM_001017878.1"/>
</dbReference>
<name>Q23M80_TETTS</name>
<gene>
    <name evidence="2" type="ORF">TTHERM_01087860</name>
</gene>
<dbReference type="KEGG" id="tet:TTHERM_01087860"/>
<keyword evidence="3" id="KW-1185">Reference proteome</keyword>
<feature type="compositionally biased region" description="Low complexity" evidence="1">
    <location>
        <begin position="471"/>
        <end position="482"/>
    </location>
</feature>
<dbReference type="GeneID" id="7836686"/>
<proteinExistence type="predicted"/>
<dbReference type="EMBL" id="GG662662">
    <property type="protein sequence ID" value="EAR97633.1"/>
    <property type="molecule type" value="Genomic_DNA"/>
</dbReference>
<accession>Q23M80</accession>
<dbReference type="Proteomes" id="UP000009168">
    <property type="component" value="Unassembled WGS sequence"/>
</dbReference>
<feature type="compositionally biased region" description="Polar residues" evidence="1">
    <location>
        <begin position="186"/>
        <end position="200"/>
    </location>
</feature>
<dbReference type="HOGENOM" id="CLU_329708_0_0_1"/>
<feature type="region of interest" description="Disordered" evidence="1">
    <location>
        <begin position="178"/>
        <end position="231"/>
    </location>
</feature>
<feature type="compositionally biased region" description="Polar residues" evidence="1">
    <location>
        <begin position="273"/>
        <end position="289"/>
    </location>
</feature>
<sequence>MKIKELSPLQKIINKTNYERENNNKLQNRNSYGCNIEDIFQKRNLTGKSALLGGGAGSKDITPSSAATTTFDNISSRKVKNEVEFYDAKQPQLKGSQQVMKQIILTSPSDRRDEVCILKGRKITQRKIMELAQIKTKQLPAHMAQFEQFVQPNSGQNHIQTSSNANKDYINFIQKQASNQQNNSSTVKQTNLNQNGNESSQKNQAQLQQEEQYQNLQDKSFSESKNFRDQSPLYSPKRVHLQTQPSCSPPNTYVQQSLNQIIRQKNRQENTEHNSIQQSYEQSFKSSPIPTDKDALNTSDISQQKKKFYKVRISYFVDPNFPQLNNKNKSVQARDQSYVSFNNKLKLRSNQGNSQKFYGNLEKQQFSKQSTNSQHDYQQIESKSNLPSLLLGSDTQLANTSQTYKKTPIVFPSFPLNLEENSDLKYNNSVNETQNTQTTKSAKINFIKKPAPLLPRDQNNLDNLINYQHSNIQQKSNQNQSKKNNRNKSSDIDAQYFNGSEINQSVEGQLSMAILKKQFQRIRTNTFSNANTKSNLLPNNLVKCFTEQDEAFDQSEDLLNQNKSMNYSTSFQKGQLCLTNSDGKEENLSKFIFDSQILKAGAHLISTKSNFQTNQLNNNNQTQKLQESYQIEAFKEINFQSLRYYYDQKYQQKLVLSPPKLNEHDKRRTQHIDFNPQNRPKVLSLHDSFQPPEILDSVPAQIPKKIINPHHSNKLKSFSQYQSPVKQTVVENITDKNILYSENKSIVVSPQILKEDSITITQKKTINTESRNKNEQISQQHIVTQQYSQNTDEQDLNYKQLDYAESTFSTNPKTINKKITNYSNTNQKYSSKQKSNANFSNHVNDFEKLEPWDNKDKYSAFDEEYLHDFDN</sequence>
<evidence type="ECO:0000256" key="1">
    <source>
        <dbReference type="SAM" id="MobiDB-lite"/>
    </source>
</evidence>